<protein>
    <recommendedName>
        <fullName evidence="2">protein-glutamate methylesterase</fullName>
        <ecNumber evidence="2">3.1.1.61</ecNumber>
    </recommendedName>
</protein>
<dbReference type="EMBL" id="CP044067">
    <property type="protein sequence ID" value="QET05767.1"/>
    <property type="molecule type" value="Genomic_DNA"/>
</dbReference>
<feature type="domain" description="CheB-type methylesterase" evidence="5">
    <location>
        <begin position="17"/>
        <end position="210"/>
    </location>
</feature>
<dbReference type="RefSeq" id="WP_150376246.1">
    <property type="nucleotide sequence ID" value="NZ_CP044067.1"/>
</dbReference>
<dbReference type="InterPro" id="IPR035909">
    <property type="entry name" value="CheB_C"/>
</dbReference>
<dbReference type="Gene3D" id="3.40.50.180">
    <property type="entry name" value="Methylesterase CheB, C-terminal domain"/>
    <property type="match status" value="1"/>
</dbReference>
<keyword evidence="1 4" id="KW-0378">Hydrolase</keyword>
<reference evidence="6 7" key="1">
    <citation type="submission" date="2019-09" db="EMBL/GenBank/DDBJ databases">
        <title>FDA dAtabase for Regulatory Grade micrObial Sequences (FDA-ARGOS): Supporting development and validation of Infectious Disease Dx tests.</title>
        <authorList>
            <person name="Sciortino C."/>
            <person name="Tallon L."/>
            <person name="Sadzewicz L."/>
            <person name="Vavikolanu K."/>
            <person name="Mehta A."/>
            <person name="Aluvathingal J."/>
            <person name="Nadendla S."/>
            <person name="Nandy P."/>
            <person name="Geyer C."/>
            <person name="Yan Y."/>
            <person name="Sichtig H."/>
        </authorList>
    </citation>
    <scope>NUCLEOTIDE SEQUENCE [LARGE SCALE GENOMIC DNA]</scope>
    <source>
        <strain evidence="6 7">FDAARGOS_664</strain>
    </source>
</reference>
<dbReference type="AlphaFoldDB" id="A0A5P2HBY4"/>
<dbReference type="SUPFAM" id="SSF52738">
    <property type="entry name" value="Methylesterase CheB, C-terminal domain"/>
    <property type="match status" value="1"/>
</dbReference>
<dbReference type="PANTHER" id="PTHR42872">
    <property type="entry name" value="PROTEIN-GLUTAMATE METHYLESTERASE/PROTEIN-GLUTAMINE GLUTAMINASE"/>
    <property type="match status" value="1"/>
</dbReference>
<feature type="active site" evidence="4">
    <location>
        <position position="153"/>
    </location>
</feature>
<dbReference type="Pfam" id="PF01339">
    <property type="entry name" value="CheB_methylest"/>
    <property type="match status" value="1"/>
</dbReference>
<evidence type="ECO:0000313" key="6">
    <source>
        <dbReference type="EMBL" id="QET05767.1"/>
    </source>
</evidence>
<dbReference type="EC" id="3.1.1.61" evidence="2"/>
<feature type="active site" evidence="4">
    <location>
        <position position="56"/>
    </location>
</feature>
<dbReference type="PROSITE" id="PS50122">
    <property type="entry name" value="CHEB"/>
    <property type="match status" value="1"/>
</dbReference>
<dbReference type="Proteomes" id="UP000322822">
    <property type="component" value="Chromosome 2"/>
</dbReference>
<evidence type="ECO:0000259" key="5">
    <source>
        <dbReference type="PROSITE" id="PS50122"/>
    </source>
</evidence>
<gene>
    <name evidence="6" type="ORF">FOB72_27745</name>
</gene>
<comment type="catalytic activity">
    <reaction evidence="3">
        <text>[protein]-L-glutamate 5-O-methyl ester + H2O = L-glutamyl-[protein] + methanol + H(+)</text>
        <dbReference type="Rhea" id="RHEA:23236"/>
        <dbReference type="Rhea" id="RHEA-COMP:10208"/>
        <dbReference type="Rhea" id="RHEA-COMP:10311"/>
        <dbReference type="ChEBI" id="CHEBI:15377"/>
        <dbReference type="ChEBI" id="CHEBI:15378"/>
        <dbReference type="ChEBI" id="CHEBI:17790"/>
        <dbReference type="ChEBI" id="CHEBI:29973"/>
        <dbReference type="ChEBI" id="CHEBI:82795"/>
        <dbReference type="EC" id="3.1.1.61"/>
    </reaction>
</comment>
<dbReference type="GO" id="GO:0008984">
    <property type="term" value="F:protein-glutamate methylesterase activity"/>
    <property type="evidence" value="ECO:0007669"/>
    <property type="project" value="UniProtKB-EC"/>
</dbReference>
<dbReference type="PANTHER" id="PTHR42872:SF6">
    <property type="entry name" value="PROTEIN-GLUTAMATE METHYLESTERASE_PROTEIN-GLUTAMINE GLUTAMINASE"/>
    <property type="match status" value="1"/>
</dbReference>
<dbReference type="InterPro" id="IPR000673">
    <property type="entry name" value="Sig_transdc_resp-reg_Me-estase"/>
</dbReference>
<organism evidence="6 7">
    <name type="scientific">Cupriavidus pauculus</name>
    <dbReference type="NCBI Taxonomy" id="82633"/>
    <lineage>
        <taxon>Bacteria</taxon>
        <taxon>Pseudomonadati</taxon>
        <taxon>Pseudomonadota</taxon>
        <taxon>Betaproteobacteria</taxon>
        <taxon>Burkholderiales</taxon>
        <taxon>Burkholderiaceae</taxon>
        <taxon>Cupriavidus</taxon>
    </lineage>
</organism>
<evidence type="ECO:0000256" key="3">
    <source>
        <dbReference type="ARBA" id="ARBA00048267"/>
    </source>
</evidence>
<evidence type="ECO:0000313" key="7">
    <source>
        <dbReference type="Proteomes" id="UP000322822"/>
    </source>
</evidence>
<sequence>MSARQPSPIAARSTTVAGRRPAAIVIGASAGGIEALGMLLPQLPADFAPPVIVVVHLRPDVPSLLPEVFGERCALPVREAEDKMPVLPRHIYTAPSDYHLLVERAGIDDASFSLSVEPPVRFSRPSIDVLFESAAVAWRERVLGILLSGANDDGARGLSAIRAGGGITWVQSPASAAVATMPEHAIARGAADRILPLADMGEALRREFSE</sequence>
<dbReference type="CDD" id="cd16433">
    <property type="entry name" value="CheB"/>
    <property type="match status" value="1"/>
</dbReference>
<evidence type="ECO:0000256" key="1">
    <source>
        <dbReference type="ARBA" id="ARBA00022801"/>
    </source>
</evidence>
<dbReference type="GO" id="GO:0006935">
    <property type="term" value="P:chemotaxis"/>
    <property type="evidence" value="ECO:0007669"/>
    <property type="project" value="UniProtKB-UniRule"/>
</dbReference>
<keyword evidence="4" id="KW-0145">Chemotaxis</keyword>
<name>A0A5P2HBY4_9BURK</name>
<dbReference type="GO" id="GO:0000156">
    <property type="term" value="F:phosphorelay response regulator activity"/>
    <property type="evidence" value="ECO:0007669"/>
    <property type="project" value="InterPro"/>
</dbReference>
<proteinExistence type="predicted"/>
<accession>A0A5P2HBY4</accession>
<feature type="active site" evidence="4">
    <location>
        <position position="29"/>
    </location>
</feature>
<evidence type="ECO:0000256" key="4">
    <source>
        <dbReference type="PROSITE-ProRule" id="PRU00050"/>
    </source>
</evidence>
<dbReference type="GO" id="GO:0005737">
    <property type="term" value="C:cytoplasm"/>
    <property type="evidence" value="ECO:0007669"/>
    <property type="project" value="InterPro"/>
</dbReference>
<evidence type="ECO:0000256" key="2">
    <source>
        <dbReference type="ARBA" id="ARBA00039140"/>
    </source>
</evidence>
<dbReference type="OrthoDB" id="9791760at2"/>